<dbReference type="EMBL" id="CAJQZP010000685">
    <property type="protein sequence ID" value="CAG4976560.1"/>
    <property type="molecule type" value="Genomic_DNA"/>
</dbReference>
<protein>
    <submittedName>
        <fullName evidence="1">(apollo) hypothetical protein</fullName>
    </submittedName>
</protein>
<comment type="caution">
    <text evidence="1">The sequence shown here is derived from an EMBL/GenBank/DDBJ whole genome shotgun (WGS) entry which is preliminary data.</text>
</comment>
<keyword evidence="2" id="KW-1185">Reference proteome</keyword>
<accession>A0A8S3WSF2</accession>
<reference evidence="1" key="1">
    <citation type="submission" date="2021-04" db="EMBL/GenBank/DDBJ databases">
        <authorList>
            <person name="Tunstrom K."/>
        </authorList>
    </citation>
    <scope>NUCLEOTIDE SEQUENCE</scope>
</reference>
<name>A0A8S3WSF2_PARAO</name>
<evidence type="ECO:0000313" key="1">
    <source>
        <dbReference type="EMBL" id="CAG4976560.1"/>
    </source>
</evidence>
<dbReference type="Proteomes" id="UP000691718">
    <property type="component" value="Unassembled WGS sequence"/>
</dbReference>
<evidence type="ECO:0000313" key="2">
    <source>
        <dbReference type="Proteomes" id="UP000691718"/>
    </source>
</evidence>
<dbReference type="AlphaFoldDB" id="A0A8S3WSF2"/>
<organism evidence="1 2">
    <name type="scientific">Parnassius apollo</name>
    <name type="common">Apollo butterfly</name>
    <name type="synonym">Papilio apollo</name>
    <dbReference type="NCBI Taxonomy" id="110799"/>
    <lineage>
        <taxon>Eukaryota</taxon>
        <taxon>Metazoa</taxon>
        <taxon>Ecdysozoa</taxon>
        <taxon>Arthropoda</taxon>
        <taxon>Hexapoda</taxon>
        <taxon>Insecta</taxon>
        <taxon>Pterygota</taxon>
        <taxon>Neoptera</taxon>
        <taxon>Endopterygota</taxon>
        <taxon>Lepidoptera</taxon>
        <taxon>Glossata</taxon>
        <taxon>Ditrysia</taxon>
        <taxon>Papilionoidea</taxon>
        <taxon>Papilionidae</taxon>
        <taxon>Parnassiinae</taxon>
        <taxon>Parnassini</taxon>
        <taxon>Parnassius</taxon>
        <taxon>Parnassius</taxon>
    </lineage>
</organism>
<sequence>MDYFDFGDGLYNFEQDLLDIPVYVRPRAKIHKPRVNPLVNYDAVKFRKKYRFSNENMLKVINLVKDDIAVDTRGGGIPVHIQVMSVIRHWGRHEIHDDCGELHGVSQPTTSRFCKRVGRALASKSSELKKMPTTLAEQSCIQREFAELCRFPHVIEAIDCTALVSIL</sequence>
<gene>
    <name evidence="1" type="ORF">PAPOLLO_LOCUS9270</name>
</gene>
<dbReference type="OrthoDB" id="2430314at2759"/>
<proteinExistence type="predicted"/>